<protein>
    <recommendedName>
        <fullName evidence="3">WSC domain-containing protein</fullName>
    </recommendedName>
</protein>
<accession>A0A0D2CFC0</accession>
<dbReference type="AlphaFoldDB" id="A0A0D2CFC0"/>
<sequence>MARSSTDNIDAQCAAICITDDGANFFGTVSATSGDTADCYCGTALTGSVSNESNCVPCYGQPVGLCGKFQLSIAVYARAF</sequence>
<keyword evidence="2" id="KW-1185">Reference proteome</keyword>
<organism evidence="1 2">
    <name type="scientific">Phialophora macrospora</name>
    <dbReference type="NCBI Taxonomy" id="1851006"/>
    <lineage>
        <taxon>Eukaryota</taxon>
        <taxon>Fungi</taxon>
        <taxon>Dikarya</taxon>
        <taxon>Ascomycota</taxon>
        <taxon>Pezizomycotina</taxon>
        <taxon>Eurotiomycetes</taxon>
        <taxon>Chaetothyriomycetidae</taxon>
        <taxon>Chaetothyriales</taxon>
        <taxon>Herpotrichiellaceae</taxon>
        <taxon>Phialophora</taxon>
    </lineage>
</organism>
<dbReference type="Proteomes" id="UP000054266">
    <property type="component" value="Unassembled WGS sequence"/>
</dbReference>
<name>A0A0D2CFC0_9EURO</name>
<evidence type="ECO:0000313" key="1">
    <source>
        <dbReference type="EMBL" id="KIW63836.1"/>
    </source>
</evidence>
<reference evidence="1 2" key="1">
    <citation type="submission" date="2015-01" db="EMBL/GenBank/DDBJ databases">
        <title>The Genome Sequence of Capronia semiimmersa CBS27337.</title>
        <authorList>
            <consortium name="The Broad Institute Genomics Platform"/>
            <person name="Cuomo C."/>
            <person name="de Hoog S."/>
            <person name="Gorbushina A."/>
            <person name="Stielow B."/>
            <person name="Teixiera M."/>
            <person name="Abouelleil A."/>
            <person name="Chapman S.B."/>
            <person name="Priest M."/>
            <person name="Young S.K."/>
            <person name="Wortman J."/>
            <person name="Nusbaum C."/>
            <person name="Birren B."/>
        </authorList>
    </citation>
    <scope>NUCLEOTIDE SEQUENCE [LARGE SCALE GENOMIC DNA]</scope>
    <source>
        <strain evidence="1 2">CBS 27337</strain>
    </source>
</reference>
<dbReference type="HOGENOM" id="CLU_2589530_0_0_1"/>
<gene>
    <name evidence="1" type="ORF">PV04_08808</name>
</gene>
<evidence type="ECO:0000313" key="2">
    <source>
        <dbReference type="Proteomes" id="UP000054266"/>
    </source>
</evidence>
<proteinExistence type="predicted"/>
<dbReference type="EMBL" id="KN846961">
    <property type="protein sequence ID" value="KIW63836.1"/>
    <property type="molecule type" value="Genomic_DNA"/>
</dbReference>
<dbReference type="STRING" id="5601.A0A0D2CFC0"/>
<evidence type="ECO:0008006" key="3">
    <source>
        <dbReference type="Google" id="ProtNLM"/>
    </source>
</evidence>